<dbReference type="CDD" id="cd05403">
    <property type="entry name" value="NT_KNTase_like"/>
    <property type="match status" value="1"/>
</dbReference>
<dbReference type="Gene3D" id="3.30.460.10">
    <property type="entry name" value="Beta Polymerase, domain 2"/>
    <property type="match status" value="1"/>
</dbReference>
<dbReference type="InterPro" id="IPR011991">
    <property type="entry name" value="ArsR-like_HTH"/>
</dbReference>
<sequence>MVSYNERCFFVFLKELQKAALWKVLEYFALGNEPIHIKGLARKLGISPASAFKDLKILEKSGFLEAQKAGNSLIYSSKDLPLFLEFKRLVFLLYAMPFFEKFLKQNHEVLGLAVFGSIASGSFDKNSDIDLLVLSPEKALRFQALEELGLRIGMEAKPIVFSIGEWRKLAKDKKPFVESILQNKIAVSGEF</sequence>
<dbReference type="GO" id="GO:0006355">
    <property type="term" value="P:regulation of DNA-templated transcription"/>
    <property type="evidence" value="ECO:0007669"/>
    <property type="project" value="InterPro"/>
</dbReference>
<evidence type="ECO:0000313" key="3">
    <source>
        <dbReference type="EMBL" id="HIH21549.1"/>
    </source>
</evidence>
<dbReference type="GO" id="GO:0016779">
    <property type="term" value="F:nucleotidyltransferase activity"/>
    <property type="evidence" value="ECO:0007669"/>
    <property type="project" value="InterPro"/>
</dbReference>
<evidence type="ECO:0000259" key="1">
    <source>
        <dbReference type="Pfam" id="PF01909"/>
    </source>
</evidence>
<dbReference type="AlphaFoldDB" id="A0A7J4JXZ3"/>
<evidence type="ECO:0008006" key="5">
    <source>
        <dbReference type="Google" id="ProtNLM"/>
    </source>
</evidence>
<feature type="domain" description="HTH iclR-type" evidence="2">
    <location>
        <begin position="23"/>
        <end position="66"/>
    </location>
</feature>
<dbReference type="Proteomes" id="UP000590964">
    <property type="component" value="Unassembled WGS sequence"/>
</dbReference>
<comment type="caution">
    <text evidence="3">The sequence shown here is derived from an EMBL/GenBank/DDBJ whole genome shotgun (WGS) entry which is preliminary data.</text>
</comment>
<dbReference type="InterPro" id="IPR043519">
    <property type="entry name" value="NT_sf"/>
</dbReference>
<reference evidence="4" key="1">
    <citation type="journal article" date="2020" name="bioRxiv">
        <title>A rank-normalized archaeal taxonomy based on genome phylogeny resolves widespread incomplete and uneven classifications.</title>
        <authorList>
            <person name="Rinke C."/>
            <person name="Chuvochina M."/>
            <person name="Mussig A.J."/>
            <person name="Chaumeil P.-A."/>
            <person name="Waite D.W."/>
            <person name="Whitman W.B."/>
            <person name="Parks D.H."/>
            <person name="Hugenholtz P."/>
        </authorList>
    </citation>
    <scope>NUCLEOTIDE SEQUENCE [LARGE SCALE GENOMIC DNA]</scope>
</reference>
<proteinExistence type="predicted"/>
<dbReference type="SUPFAM" id="SSF81301">
    <property type="entry name" value="Nucleotidyltransferase"/>
    <property type="match status" value="1"/>
</dbReference>
<dbReference type="InterPro" id="IPR036390">
    <property type="entry name" value="WH_DNA-bd_sf"/>
</dbReference>
<dbReference type="Gene3D" id="1.10.10.10">
    <property type="entry name" value="Winged helix-like DNA-binding domain superfamily/Winged helix DNA-binding domain"/>
    <property type="match status" value="1"/>
</dbReference>
<dbReference type="InterPro" id="IPR002934">
    <property type="entry name" value="Polymerase_NTP_transf_dom"/>
</dbReference>
<accession>A0A7J4JXZ3</accession>
<evidence type="ECO:0000259" key="2">
    <source>
        <dbReference type="Pfam" id="PF09339"/>
    </source>
</evidence>
<dbReference type="CDD" id="cd00090">
    <property type="entry name" value="HTH_ARSR"/>
    <property type="match status" value="1"/>
</dbReference>
<evidence type="ECO:0000313" key="4">
    <source>
        <dbReference type="Proteomes" id="UP000590964"/>
    </source>
</evidence>
<organism evidence="3 4">
    <name type="scientific">Candidatus Iainarchaeum sp</name>
    <dbReference type="NCBI Taxonomy" id="3101447"/>
    <lineage>
        <taxon>Archaea</taxon>
        <taxon>Candidatus Iainarchaeota</taxon>
        <taxon>Candidatus Iainarchaeia</taxon>
        <taxon>Candidatus Iainarchaeales</taxon>
        <taxon>Candidatus Iainarchaeaceae</taxon>
        <taxon>Candidatus Iainarchaeum</taxon>
    </lineage>
</organism>
<name>A0A7J4JXZ3_9ARCH</name>
<dbReference type="GO" id="GO:0003677">
    <property type="term" value="F:DNA binding"/>
    <property type="evidence" value="ECO:0007669"/>
    <property type="project" value="InterPro"/>
</dbReference>
<protein>
    <recommendedName>
        <fullName evidence="5">Nucleotidyltransferase domain-containing protein</fullName>
    </recommendedName>
</protein>
<dbReference type="Pfam" id="PF01909">
    <property type="entry name" value="NTP_transf_2"/>
    <property type="match status" value="1"/>
</dbReference>
<dbReference type="SUPFAM" id="SSF46785">
    <property type="entry name" value="Winged helix' DNA-binding domain"/>
    <property type="match status" value="1"/>
</dbReference>
<feature type="domain" description="Polymerase nucleotidyl transferase" evidence="1">
    <location>
        <begin position="99"/>
        <end position="148"/>
    </location>
</feature>
<dbReference type="InterPro" id="IPR005471">
    <property type="entry name" value="Tscrpt_reg_IclR_N"/>
</dbReference>
<dbReference type="InterPro" id="IPR036388">
    <property type="entry name" value="WH-like_DNA-bd_sf"/>
</dbReference>
<dbReference type="Pfam" id="PF09339">
    <property type="entry name" value="HTH_IclR"/>
    <property type="match status" value="1"/>
</dbReference>
<gene>
    <name evidence="3" type="ORF">HA222_02720</name>
</gene>
<dbReference type="EMBL" id="DUFW01000042">
    <property type="protein sequence ID" value="HIH21549.1"/>
    <property type="molecule type" value="Genomic_DNA"/>
</dbReference>